<dbReference type="GO" id="GO:0008757">
    <property type="term" value="F:S-adenosylmethionine-dependent methyltransferase activity"/>
    <property type="evidence" value="ECO:0007669"/>
    <property type="project" value="UniProtKB-ARBA"/>
</dbReference>
<protein>
    <submittedName>
        <fullName evidence="9">Zinc finger protein</fullName>
    </submittedName>
</protein>
<name>A0A0T6AU94_9SCAR</name>
<accession>A0A0T6AU94</accession>
<dbReference type="PROSITE" id="PS50157">
    <property type="entry name" value="ZINC_FINGER_C2H2_2"/>
    <property type="match status" value="6"/>
</dbReference>
<keyword evidence="1" id="KW-0479">Metal-binding</keyword>
<feature type="compositionally biased region" description="Polar residues" evidence="6">
    <location>
        <begin position="985"/>
        <end position="1002"/>
    </location>
</feature>
<dbReference type="SUPFAM" id="SSF57667">
    <property type="entry name" value="beta-beta-alpha zinc fingers"/>
    <property type="match status" value="3"/>
</dbReference>
<dbReference type="GO" id="GO:0008276">
    <property type="term" value="F:protein methyltransferase activity"/>
    <property type="evidence" value="ECO:0007669"/>
    <property type="project" value="UniProtKB-ARBA"/>
</dbReference>
<feature type="domain" description="C2H2-type" evidence="7">
    <location>
        <begin position="602"/>
        <end position="630"/>
    </location>
</feature>
<evidence type="ECO:0000256" key="1">
    <source>
        <dbReference type="ARBA" id="ARBA00022723"/>
    </source>
</evidence>
<dbReference type="Pfam" id="PF00096">
    <property type="entry name" value="zf-C2H2"/>
    <property type="match status" value="1"/>
</dbReference>
<reference evidence="9 10" key="1">
    <citation type="submission" date="2015-09" db="EMBL/GenBank/DDBJ databases">
        <title>Draft genome of the scarab beetle Oryctes borbonicus.</title>
        <authorList>
            <person name="Meyer J.M."/>
            <person name="Markov G.V."/>
            <person name="Baskaran P."/>
            <person name="Herrmann M."/>
            <person name="Sommer R.J."/>
            <person name="Roedelsperger C."/>
        </authorList>
    </citation>
    <scope>NUCLEOTIDE SEQUENCE [LARGE SCALE GENOMIC DNA]</scope>
    <source>
        <strain evidence="9">OB123</strain>
        <tissue evidence="9">Whole animal</tissue>
    </source>
</reference>
<evidence type="ECO:0000256" key="6">
    <source>
        <dbReference type="SAM" id="MobiDB-lite"/>
    </source>
</evidence>
<evidence type="ECO:0000259" key="8">
    <source>
        <dbReference type="PROSITE" id="PS50280"/>
    </source>
</evidence>
<feature type="compositionally biased region" description="Polar residues" evidence="6">
    <location>
        <begin position="723"/>
        <end position="736"/>
    </location>
</feature>
<evidence type="ECO:0000259" key="7">
    <source>
        <dbReference type="PROSITE" id="PS50157"/>
    </source>
</evidence>
<sequence length="1175" mass="134433">MSKRCQKENKKRLVHNGSVKKVNSRKHDENASLNSIIGISNVKRWNELKVAYSCKSNEEFVKILLDFAQKHVLGNQVDIEKLCDDHVPKSPKNGYSNTNSLENYENTNAIQNSSLKVEKTKEIPVYNEHENNLVSSYIAENTFFEVDCIEPQKETDTITEEEIVLKLEDIENNKDDSNVNNIINFNVNIEQQPLILKQVKCKKKESLGIKANRKQKSILKNDKNKKKIDVDIRKAPEFNVQIGYKPEENDLSEIDSNIQLDNNELQLTTVVELCNSCGAKHGQNQCLLYAPYYMLHDSITYDNWNLKNRDVIMKNKLIIENSEPLESCMQNYDDVKSTFAFLSLPDELCFEDTNTTHGLGVYSRSTLKEFTQMGPLIGKEIKEVDIPEECNMRDLWEIMVTEKSHVYISTADLFESNWIRFVRPAPSRELRNISAISKDNYLFLITIKAIKTGEELLYWQDDTITSSKKKLEKTSCGGCNMNFAHPIYYRIHCSVFHDIRYSLTIRKYHCKICGAAILGKENIMKHAATLHNGQGAYQCQFCKKFFLRLNYLEMHRTYGCSANPHRSRPLCDFCGRKFCQPQKLKVHIKRMHSDMSEVLKEFQCKNCLKVLGSRAALQRHLKEVHQKQVDGACACSKCGKMFQNKSNLKIHMLTHSGIKPFKCAENNCIAAFTTKQCLQFHYKKVHGLTEDKMPKIERSIDYTFEAYSGLEEFENNIADLKNNDGNDINDMQVQNGKESHSSSDIDDTSMDDRNIDDTLSLNSPEQMESSGNSTTNSNQSPSAAETTYTPNIKMLTKGSKKWIADESLDLLKSDIYQVGKLKQCKPEEGANLQLETEEAQVYDDQKANTNLNTFNRHESSNASLLVEAALDSVCSEPNIDIDVNSSTNCTDSLVNNLYTLSHADALPDVTYSHSVDMNESRDINLISPSVNDHISVTDDLSDELRHTQSIGIDYSGFQQDDFSPSNSPNLQTRNNFVRDYINENVSSPQNQYDPNLSKNVSPAPSPPRYNFGHNINPDHISSDDSNGVGVQNLSIHNTKENIQLDLSIYKSHYNLDTTNFQFRKDFRIKFDTDIDRKLYLVGVDNLAKPYEDAHKFNLSEVTNQNDVDNLRVLNDINQDMKHKDENMESALRSNLSDIRKFDLDLDLRVKPYENVDADLRNRNAYDNSIEIRIKE</sequence>
<dbReference type="EMBL" id="LJIG01022795">
    <property type="protein sequence ID" value="KRT78674.1"/>
    <property type="molecule type" value="Genomic_DNA"/>
</dbReference>
<feature type="domain" description="C2H2-type" evidence="7">
    <location>
        <begin position="633"/>
        <end position="660"/>
    </location>
</feature>
<dbReference type="GO" id="GO:0008270">
    <property type="term" value="F:zinc ion binding"/>
    <property type="evidence" value="ECO:0007669"/>
    <property type="project" value="UniProtKB-KW"/>
</dbReference>
<dbReference type="PANTHER" id="PTHR24379">
    <property type="entry name" value="KRAB AND ZINC FINGER DOMAIN-CONTAINING"/>
    <property type="match status" value="1"/>
</dbReference>
<dbReference type="InterPro" id="IPR046341">
    <property type="entry name" value="SET_dom_sf"/>
</dbReference>
<gene>
    <name evidence="9" type="ORF">AMK59_8269</name>
</gene>
<dbReference type="FunFam" id="3.30.160.60:FF:000446">
    <property type="entry name" value="Zinc finger protein"/>
    <property type="match status" value="1"/>
</dbReference>
<evidence type="ECO:0000256" key="3">
    <source>
        <dbReference type="ARBA" id="ARBA00022771"/>
    </source>
</evidence>
<dbReference type="OrthoDB" id="6369905at2759"/>
<dbReference type="GO" id="GO:0005634">
    <property type="term" value="C:nucleus"/>
    <property type="evidence" value="ECO:0007669"/>
    <property type="project" value="UniProtKB-ARBA"/>
</dbReference>
<evidence type="ECO:0000313" key="9">
    <source>
        <dbReference type="EMBL" id="KRT78674.1"/>
    </source>
</evidence>
<dbReference type="InterPro" id="IPR013087">
    <property type="entry name" value="Znf_C2H2_type"/>
</dbReference>
<evidence type="ECO:0000256" key="2">
    <source>
        <dbReference type="ARBA" id="ARBA00022737"/>
    </source>
</evidence>
<feature type="domain" description="C2H2-type" evidence="7">
    <location>
        <begin position="569"/>
        <end position="597"/>
    </location>
</feature>
<keyword evidence="3 5" id="KW-0863">Zinc-finger</keyword>
<keyword evidence="4" id="KW-0862">Zinc</keyword>
<dbReference type="Pfam" id="PF21549">
    <property type="entry name" value="PRDM2_PR"/>
    <property type="match status" value="1"/>
</dbReference>
<dbReference type="PROSITE" id="PS50280">
    <property type="entry name" value="SET"/>
    <property type="match status" value="1"/>
</dbReference>
<dbReference type="SMART" id="SM00355">
    <property type="entry name" value="ZnF_C2H2"/>
    <property type="match status" value="7"/>
</dbReference>
<dbReference type="PROSITE" id="PS00028">
    <property type="entry name" value="ZINC_FINGER_C2H2_1"/>
    <property type="match status" value="5"/>
</dbReference>
<feature type="domain" description="C2H2-type" evidence="7">
    <location>
        <begin position="661"/>
        <end position="686"/>
    </location>
</feature>
<evidence type="ECO:0000256" key="4">
    <source>
        <dbReference type="ARBA" id="ARBA00022833"/>
    </source>
</evidence>
<feature type="region of interest" description="Disordered" evidence="6">
    <location>
        <begin position="985"/>
        <end position="1004"/>
    </location>
</feature>
<dbReference type="InterPro" id="IPR036236">
    <property type="entry name" value="Znf_C2H2_sf"/>
</dbReference>
<keyword evidence="2" id="KW-0677">Repeat</keyword>
<dbReference type="AlphaFoldDB" id="A0A0T6AU94"/>
<comment type="caution">
    <text evidence="9">The sequence shown here is derived from an EMBL/GenBank/DDBJ whole genome shotgun (WGS) entry which is preliminary data.</text>
</comment>
<dbReference type="PANTHER" id="PTHR24379:SF121">
    <property type="entry name" value="C2H2-TYPE DOMAIN-CONTAINING PROTEIN"/>
    <property type="match status" value="1"/>
</dbReference>
<dbReference type="Gene3D" id="2.170.270.10">
    <property type="entry name" value="SET domain"/>
    <property type="match status" value="1"/>
</dbReference>
<evidence type="ECO:0000313" key="10">
    <source>
        <dbReference type="Proteomes" id="UP000051574"/>
    </source>
</evidence>
<feature type="domain" description="C2H2-type" evidence="7">
    <location>
        <begin position="508"/>
        <end position="536"/>
    </location>
</feature>
<feature type="region of interest" description="Disordered" evidence="6">
    <location>
        <begin position="721"/>
        <end position="791"/>
    </location>
</feature>
<organism evidence="9 10">
    <name type="scientific">Oryctes borbonicus</name>
    <dbReference type="NCBI Taxonomy" id="1629725"/>
    <lineage>
        <taxon>Eukaryota</taxon>
        <taxon>Metazoa</taxon>
        <taxon>Ecdysozoa</taxon>
        <taxon>Arthropoda</taxon>
        <taxon>Hexapoda</taxon>
        <taxon>Insecta</taxon>
        <taxon>Pterygota</taxon>
        <taxon>Neoptera</taxon>
        <taxon>Endopterygota</taxon>
        <taxon>Coleoptera</taxon>
        <taxon>Polyphaga</taxon>
        <taxon>Scarabaeiformia</taxon>
        <taxon>Scarabaeidae</taxon>
        <taxon>Dynastinae</taxon>
        <taxon>Oryctes</taxon>
    </lineage>
</organism>
<feature type="compositionally biased region" description="Polar residues" evidence="6">
    <location>
        <begin position="759"/>
        <end position="768"/>
    </location>
</feature>
<evidence type="ECO:0000256" key="5">
    <source>
        <dbReference type="PROSITE-ProRule" id="PRU00042"/>
    </source>
</evidence>
<keyword evidence="10" id="KW-1185">Reference proteome</keyword>
<dbReference type="InterPro" id="IPR001214">
    <property type="entry name" value="SET_dom"/>
</dbReference>
<dbReference type="Proteomes" id="UP000051574">
    <property type="component" value="Unassembled WGS sequence"/>
</dbReference>
<dbReference type="Gene3D" id="3.30.160.60">
    <property type="entry name" value="Classic Zinc Finger"/>
    <property type="match status" value="4"/>
</dbReference>
<dbReference type="GO" id="GO:0008170">
    <property type="term" value="F:N-methyltransferase activity"/>
    <property type="evidence" value="ECO:0007669"/>
    <property type="project" value="UniProtKB-ARBA"/>
</dbReference>
<proteinExistence type="predicted"/>
<feature type="domain" description="SET" evidence="8">
    <location>
        <begin position="346"/>
        <end position="461"/>
    </location>
</feature>
<feature type="compositionally biased region" description="Low complexity" evidence="6">
    <location>
        <begin position="769"/>
        <end position="782"/>
    </location>
</feature>
<feature type="domain" description="C2H2-type" evidence="7">
    <location>
        <begin position="537"/>
        <end position="564"/>
    </location>
</feature>